<evidence type="ECO:0000256" key="1">
    <source>
        <dbReference type="SAM" id="MobiDB-lite"/>
    </source>
</evidence>
<dbReference type="Gene3D" id="1.25.40.10">
    <property type="entry name" value="Tetratricopeptide repeat domain"/>
    <property type="match status" value="1"/>
</dbReference>
<dbReference type="OrthoDB" id="448455at2759"/>
<feature type="compositionally biased region" description="Polar residues" evidence="1">
    <location>
        <begin position="85"/>
        <end position="97"/>
    </location>
</feature>
<gene>
    <name evidence="2" type="ORF">BDDG_11910</name>
</gene>
<accession>A0A0J9ELY6</accession>
<feature type="compositionally biased region" description="Acidic residues" evidence="1">
    <location>
        <begin position="360"/>
        <end position="374"/>
    </location>
</feature>
<feature type="compositionally biased region" description="Acidic residues" evidence="1">
    <location>
        <begin position="66"/>
        <end position="84"/>
    </location>
</feature>
<dbReference type="Proteomes" id="UP000007802">
    <property type="component" value="Unassembled WGS sequence"/>
</dbReference>
<feature type="compositionally biased region" description="Low complexity" evidence="1">
    <location>
        <begin position="375"/>
        <end position="400"/>
    </location>
</feature>
<sequence length="474" mass="51854">MFADVFSDIPKDEKAYRAIGLILKDYGHYDAGIVACAALGISISEADRFRTLVVLVQVYAKLYDDEEGDESDNDSGDISDEVSDVESNSGNAGNDPNQYNAIAYKTICEALSSRPSSVDDPTTEEEARLLIREALLIQGDCERAMDRLDEAVKSYGEARIICSSEILDGVSLNEIKEILGEQSRFVELMENTARSHPQVSPGNLRRFYQTIKGDLEKAKPLFYKIIDGGSFINPATGDDDDLSNLSEAQLALGDIIYEEFRRAEPAAVGDGVVYETSSSIVLANILRKMGRALEFQDLLEKTFQTYISSLTDDMGWNDHNSLCLLAKVLASVGGLEREAQIAFSARFYIIDPRVEHVLSSDEESDWSTDSEDGSDGSNAASDAGSGASGSAASSAGSSASEIGEHQDEDFAPSTDYICNGECADDNIEYWDKVPVSLYVCAKCELCEECYQKRQALNEDSTDNNHWRLCCGAKH</sequence>
<organism evidence="2">
    <name type="scientific">Ajellomyces dermatitidis (strain ATCC 18188 / CBS 674.68)</name>
    <name type="common">Blastomyces dermatitidis</name>
    <dbReference type="NCBI Taxonomy" id="653446"/>
    <lineage>
        <taxon>Eukaryota</taxon>
        <taxon>Fungi</taxon>
        <taxon>Dikarya</taxon>
        <taxon>Ascomycota</taxon>
        <taxon>Pezizomycotina</taxon>
        <taxon>Eurotiomycetes</taxon>
        <taxon>Eurotiomycetidae</taxon>
        <taxon>Onygenales</taxon>
        <taxon>Ajellomycetaceae</taxon>
        <taxon>Blastomyces</taxon>
    </lineage>
</organism>
<reference evidence="2" key="1">
    <citation type="submission" date="2010-03" db="EMBL/GenBank/DDBJ databases">
        <title>Annotation of Blastomyces dermatitidis strain ATCC 18188.</title>
        <authorList>
            <consortium name="The Broad Institute Genome Sequencing Platform"/>
            <consortium name="Broad Institute Genome Sequencing Center for Infectious Disease."/>
            <person name="Cuomo C."/>
            <person name="Klein B."/>
            <person name="Sullivan T."/>
            <person name="Heitman J."/>
            <person name="Young S."/>
            <person name="Zeng Q."/>
            <person name="Gargeya S."/>
            <person name="Alvarado L."/>
            <person name="Berlin A.M."/>
            <person name="Chapman S.B."/>
            <person name="Chen Z."/>
            <person name="Freedman E."/>
            <person name="Gellesch M."/>
            <person name="Goldberg J."/>
            <person name="Griggs A."/>
            <person name="Gujja S."/>
            <person name="Heilman E."/>
            <person name="Heiman D."/>
            <person name="Howarth C."/>
            <person name="Mehta T."/>
            <person name="Neiman D."/>
            <person name="Pearson M."/>
            <person name="Roberts A."/>
            <person name="Saif S."/>
            <person name="Shea T."/>
            <person name="Shenoy N."/>
            <person name="Sisk P."/>
            <person name="Stolte C."/>
            <person name="Sykes S."/>
            <person name="White J."/>
            <person name="Yandava C."/>
            <person name="Haas B."/>
            <person name="Nusbaum C."/>
            <person name="Birren B."/>
        </authorList>
    </citation>
    <scope>NUCLEOTIDE SEQUENCE</scope>
    <source>
        <strain evidence="2">ATCC 18188</strain>
    </source>
</reference>
<feature type="region of interest" description="Disordered" evidence="1">
    <location>
        <begin position="360"/>
        <end position="404"/>
    </location>
</feature>
<feature type="region of interest" description="Disordered" evidence="1">
    <location>
        <begin position="66"/>
        <end position="97"/>
    </location>
</feature>
<evidence type="ECO:0000313" key="2">
    <source>
        <dbReference type="EMBL" id="KMW67091.1"/>
    </source>
</evidence>
<name>A0A0J9ELY6_AJEDA</name>
<protein>
    <recommendedName>
        <fullName evidence="3">ZZ-type domain-containing protein</fullName>
    </recommendedName>
</protein>
<evidence type="ECO:0008006" key="3">
    <source>
        <dbReference type="Google" id="ProtNLM"/>
    </source>
</evidence>
<dbReference type="InterPro" id="IPR011990">
    <property type="entry name" value="TPR-like_helical_dom_sf"/>
</dbReference>
<dbReference type="AlphaFoldDB" id="A0A0J9ELY6"/>
<proteinExistence type="predicted"/>
<dbReference type="EMBL" id="GG749416">
    <property type="protein sequence ID" value="KMW67091.1"/>
    <property type="molecule type" value="Genomic_DNA"/>
</dbReference>